<dbReference type="Gene3D" id="1.10.10.10">
    <property type="entry name" value="Winged helix-like DNA-binding domain superfamily/Winged helix DNA-binding domain"/>
    <property type="match status" value="3"/>
</dbReference>
<dbReference type="Pfam" id="PF21981">
    <property type="entry name" value="RecX_HTH3"/>
    <property type="match status" value="1"/>
</dbReference>
<dbReference type="GO" id="GO:0006282">
    <property type="term" value="P:regulation of DNA repair"/>
    <property type="evidence" value="ECO:0007669"/>
    <property type="project" value="UniProtKB-UniRule"/>
</dbReference>
<comment type="function">
    <text evidence="5">Modulates RecA activity.</text>
</comment>
<evidence type="ECO:0000256" key="2">
    <source>
        <dbReference type="ARBA" id="ARBA00009695"/>
    </source>
</evidence>
<reference evidence="8 9" key="1">
    <citation type="submission" date="2016-10" db="EMBL/GenBank/DDBJ databases">
        <authorList>
            <person name="Varghese N."/>
            <person name="Submissions S."/>
        </authorList>
    </citation>
    <scope>NUCLEOTIDE SEQUENCE [LARGE SCALE GENOMIC DNA]</scope>
    <source>
        <strain evidence="8 9">IBRC-M10081</strain>
    </source>
</reference>
<dbReference type="PANTHER" id="PTHR33602:SF1">
    <property type="entry name" value="REGULATORY PROTEIN RECX FAMILY PROTEIN"/>
    <property type="match status" value="1"/>
</dbReference>
<evidence type="ECO:0000259" key="6">
    <source>
        <dbReference type="Pfam" id="PF21981"/>
    </source>
</evidence>
<comment type="similarity">
    <text evidence="2 5">Belongs to the RecX family.</text>
</comment>
<dbReference type="OrthoDB" id="5421057at2"/>
<evidence type="ECO:0000313" key="9">
    <source>
        <dbReference type="Proteomes" id="UP000243605"/>
    </source>
</evidence>
<gene>
    <name evidence="5" type="primary">recX</name>
    <name evidence="8" type="ORF">SAMN05192557_1753</name>
</gene>
<dbReference type="EMBL" id="FOIT01000005">
    <property type="protein sequence ID" value="SEW12560.1"/>
    <property type="molecule type" value="Genomic_DNA"/>
</dbReference>
<dbReference type="Pfam" id="PF21982">
    <property type="entry name" value="RecX_HTH1"/>
    <property type="match status" value="1"/>
</dbReference>
<keyword evidence="9" id="KW-1185">Reference proteome</keyword>
<protein>
    <recommendedName>
        <fullName evidence="3 5">Regulatory protein RecX</fullName>
    </recommendedName>
</protein>
<dbReference type="HAMAP" id="MF_01114">
    <property type="entry name" value="RecX"/>
    <property type="match status" value="1"/>
</dbReference>
<accession>A0A662Z6N5</accession>
<comment type="subcellular location">
    <subcellularLocation>
        <location evidence="1 5">Cytoplasm</location>
    </subcellularLocation>
</comment>
<feature type="domain" description="RecX first three-helical" evidence="7">
    <location>
        <begin position="59"/>
        <end position="96"/>
    </location>
</feature>
<evidence type="ECO:0000256" key="1">
    <source>
        <dbReference type="ARBA" id="ARBA00004496"/>
    </source>
</evidence>
<dbReference type="InterPro" id="IPR003783">
    <property type="entry name" value="Regulatory_RecX"/>
</dbReference>
<dbReference type="GO" id="GO:0005737">
    <property type="term" value="C:cytoplasm"/>
    <property type="evidence" value="ECO:0007669"/>
    <property type="project" value="UniProtKB-SubCell"/>
</dbReference>
<name>A0A662Z6N5_9STAP</name>
<dbReference type="PANTHER" id="PTHR33602">
    <property type="entry name" value="REGULATORY PROTEIN RECX FAMILY PROTEIN"/>
    <property type="match status" value="1"/>
</dbReference>
<dbReference type="AlphaFoldDB" id="A0A662Z6N5"/>
<evidence type="ECO:0000313" key="8">
    <source>
        <dbReference type="EMBL" id="SEW12560.1"/>
    </source>
</evidence>
<evidence type="ECO:0000256" key="3">
    <source>
        <dbReference type="ARBA" id="ARBA00018111"/>
    </source>
</evidence>
<dbReference type="InterPro" id="IPR036388">
    <property type="entry name" value="WH-like_DNA-bd_sf"/>
</dbReference>
<evidence type="ECO:0000256" key="4">
    <source>
        <dbReference type="ARBA" id="ARBA00022490"/>
    </source>
</evidence>
<proteinExistence type="inferred from homology"/>
<organism evidence="8 9">
    <name type="scientific">Aliicoccus persicus</name>
    <dbReference type="NCBI Taxonomy" id="930138"/>
    <lineage>
        <taxon>Bacteria</taxon>
        <taxon>Bacillati</taxon>
        <taxon>Bacillota</taxon>
        <taxon>Bacilli</taxon>
        <taxon>Bacillales</taxon>
        <taxon>Staphylococcaceae</taxon>
        <taxon>Aliicoccus</taxon>
    </lineage>
</organism>
<dbReference type="RefSeq" id="WP_091475908.1">
    <property type="nucleotide sequence ID" value="NZ_FOIT01000005.1"/>
</dbReference>
<dbReference type="InterPro" id="IPR053925">
    <property type="entry name" value="RecX_HTH_3rd"/>
</dbReference>
<keyword evidence="4 5" id="KW-0963">Cytoplasm</keyword>
<dbReference type="Proteomes" id="UP000243605">
    <property type="component" value="Unassembled WGS sequence"/>
</dbReference>
<evidence type="ECO:0000259" key="7">
    <source>
        <dbReference type="Pfam" id="PF21982"/>
    </source>
</evidence>
<dbReference type="InterPro" id="IPR053926">
    <property type="entry name" value="RecX_HTH_1st"/>
</dbReference>
<sequence length="266" mass="31551">MEIRKLSKQDDSLYEVAFTNGETLTLHEETVIRLQLLPGKTIDADLLKDIEIQKNIDQAYIRALRFISYKIRSSHEISQHLEEEFEPDVIAEAKSRLKQEGYINDDTYAEALMQTMFKTTIKGPNALKQQLIKHKVNQEVREKYVTQFDDKIDESRMNKLKDKALKRHKGSHRLFQQKFKATMIEKGYYPHHLEMIDFNEQSDTFDEVHNLERDYEKSYNKYQRKFSGYDLKVRILQALARKGYPYDFIQEHLGGKLNELKHDDTI</sequence>
<feature type="domain" description="RecX third three-helical" evidence="6">
    <location>
        <begin position="210"/>
        <end position="251"/>
    </location>
</feature>
<evidence type="ECO:0000256" key="5">
    <source>
        <dbReference type="HAMAP-Rule" id="MF_01114"/>
    </source>
</evidence>